<dbReference type="AlphaFoldDB" id="A0ABD7TSH2"/>
<sequence>MVKIKVKKGMNLPELIQWGWDNGIENKKFYGSLKGCVDFSEYSCIGIDEWGLVKPGDTFTVEVEEEITEDTVINGLVEVYRASSGFLKSVMFPRESVRVAKRDVTVAFYMLNDDMTMTLLWKNGEMVE</sequence>
<evidence type="ECO:0000313" key="1">
    <source>
        <dbReference type="EMBL" id="UXU56519.1"/>
    </source>
</evidence>
<name>A0ABD7TSH2_9STAP</name>
<organism evidence="1 2">
    <name type="scientific">Staphylococcus agnetis</name>
    <dbReference type="NCBI Taxonomy" id="985762"/>
    <lineage>
        <taxon>Bacteria</taxon>
        <taxon>Bacillati</taxon>
        <taxon>Bacillota</taxon>
        <taxon>Bacilli</taxon>
        <taxon>Bacillales</taxon>
        <taxon>Staphylococcaceae</taxon>
        <taxon>Staphylococcus</taxon>
    </lineage>
</organism>
<dbReference type="Proteomes" id="UP001065705">
    <property type="component" value="Chromosome"/>
</dbReference>
<gene>
    <name evidence="1" type="ORF">MUA95_08065</name>
</gene>
<evidence type="ECO:0000313" key="2">
    <source>
        <dbReference type="Proteomes" id="UP001065705"/>
    </source>
</evidence>
<evidence type="ECO:0008006" key="3">
    <source>
        <dbReference type="Google" id="ProtNLM"/>
    </source>
</evidence>
<proteinExistence type="predicted"/>
<dbReference type="RefSeq" id="WP_262608267.1">
    <property type="nucleotide sequence ID" value="NZ_CP094809.1"/>
</dbReference>
<protein>
    <recommendedName>
        <fullName evidence="3">Phage protein</fullName>
    </recommendedName>
</protein>
<accession>A0ABD7TSH2</accession>
<dbReference type="EMBL" id="CP094809">
    <property type="protein sequence ID" value="UXU56519.1"/>
    <property type="molecule type" value="Genomic_DNA"/>
</dbReference>
<reference evidence="1" key="1">
    <citation type="submission" date="2022-03" db="EMBL/GenBank/DDBJ databases">
        <title>Comparative Genomics of East African Camel-Associated Staphylococcaceae spp.: Diversity and Inheritance of Traits Involved in Host-Pathogen Interactions.</title>
        <authorList>
            <person name="Akarsu H."/>
            <person name="Liljander A."/>
            <person name="Younan M."/>
            <person name="Brodard I."/>
            <person name="Glucks I."/>
            <person name="Labroussaa F."/>
            <person name="Overesch G."/>
            <person name="Kuhnert P."/>
            <person name="Perreten V."/>
            <person name="Drexler J.F."/>
            <person name="Corman V.M."/>
            <person name="Falquet L."/>
            <person name="Jores J."/>
        </authorList>
    </citation>
    <scope>NUCLEOTIDE SEQUENCE</scope>
    <source>
        <strain evidence="1">IVB6197</strain>
    </source>
</reference>